<proteinExistence type="predicted"/>
<feature type="domain" description="RNase H type-1" evidence="1">
    <location>
        <begin position="1"/>
        <end position="141"/>
    </location>
</feature>
<dbReference type="InterPro" id="IPR036397">
    <property type="entry name" value="RNaseH_sf"/>
</dbReference>
<sequence>MLLIEAWFDGVCEPTNPGGHAAYGALMRRNRKVFWQVARHVGHGPKISNNVAEYAAVLAILYRLEESQEVREIVIRGDSKLVINQLGGRWRARRGLYLPFYRRAKALTKTIQKSCGGNLKFEWVSRDQNGECDQLSKQVLRDMGIEFRLQPEGE</sequence>
<accession>A0A0F9J6V5</accession>
<dbReference type="GO" id="GO:0003676">
    <property type="term" value="F:nucleic acid binding"/>
    <property type="evidence" value="ECO:0007669"/>
    <property type="project" value="InterPro"/>
</dbReference>
<dbReference type="GO" id="GO:0004523">
    <property type="term" value="F:RNA-DNA hybrid ribonuclease activity"/>
    <property type="evidence" value="ECO:0007669"/>
    <property type="project" value="InterPro"/>
</dbReference>
<evidence type="ECO:0000259" key="1">
    <source>
        <dbReference type="PROSITE" id="PS50879"/>
    </source>
</evidence>
<dbReference type="Gene3D" id="3.30.420.10">
    <property type="entry name" value="Ribonuclease H-like superfamily/Ribonuclease H"/>
    <property type="match status" value="1"/>
</dbReference>
<organism evidence="2">
    <name type="scientific">marine sediment metagenome</name>
    <dbReference type="NCBI Taxonomy" id="412755"/>
    <lineage>
        <taxon>unclassified sequences</taxon>
        <taxon>metagenomes</taxon>
        <taxon>ecological metagenomes</taxon>
    </lineage>
</organism>
<dbReference type="Pfam" id="PF13456">
    <property type="entry name" value="RVT_3"/>
    <property type="match status" value="1"/>
</dbReference>
<dbReference type="CDD" id="cd09279">
    <property type="entry name" value="RNase_HI_like"/>
    <property type="match status" value="1"/>
</dbReference>
<name>A0A0F9J6V5_9ZZZZ</name>
<reference evidence="2" key="1">
    <citation type="journal article" date="2015" name="Nature">
        <title>Complex archaea that bridge the gap between prokaryotes and eukaryotes.</title>
        <authorList>
            <person name="Spang A."/>
            <person name="Saw J.H."/>
            <person name="Jorgensen S.L."/>
            <person name="Zaremba-Niedzwiedzka K."/>
            <person name="Martijn J."/>
            <person name="Lind A.E."/>
            <person name="van Eijk R."/>
            <person name="Schleper C."/>
            <person name="Guy L."/>
            <person name="Ettema T.J."/>
        </authorList>
    </citation>
    <scope>NUCLEOTIDE SEQUENCE</scope>
</reference>
<dbReference type="PANTHER" id="PTHR46387:SF2">
    <property type="entry name" value="RIBONUCLEASE HI"/>
    <property type="match status" value="1"/>
</dbReference>
<dbReference type="InterPro" id="IPR002156">
    <property type="entry name" value="RNaseH_domain"/>
</dbReference>
<comment type="caution">
    <text evidence="2">The sequence shown here is derived from an EMBL/GenBank/DDBJ whole genome shotgun (WGS) entry which is preliminary data.</text>
</comment>
<evidence type="ECO:0000313" key="2">
    <source>
        <dbReference type="EMBL" id="KKM28144.1"/>
    </source>
</evidence>
<dbReference type="PANTHER" id="PTHR46387">
    <property type="entry name" value="POLYNUCLEOTIDYL TRANSFERASE, RIBONUCLEASE H-LIKE SUPERFAMILY PROTEIN"/>
    <property type="match status" value="1"/>
</dbReference>
<dbReference type="InterPro" id="IPR012337">
    <property type="entry name" value="RNaseH-like_sf"/>
</dbReference>
<dbReference type="EMBL" id="LAZR01012182">
    <property type="protein sequence ID" value="KKM28144.1"/>
    <property type="molecule type" value="Genomic_DNA"/>
</dbReference>
<protein>
    <recommendedName>
        <fullName evidence="1">RNase H type-1 domain-containing protein</fullName>
    </recommendedName>
</protein>
<gene>
    <name evidence="2" type="ORF">LCGC14_1567640</name>
</gene>
<dbReference type="PROSITE" id="PS50879">
    <property type="entry name" value="RNASE_H_1"/>
    <property type="match status" value="1"/>
</dbReference>
<dbReference type="SUPFAM" id="SSF53098">
    <property type="entry name" value="Ribonuclease H-like"/>
    <property type="match status" value="1"/>
</dbReference>
<dbReference type="AlphaFoldDB" id="A0A0F9J6V5"/>